<sequence>MNCSPFLAATTTTIIMRPRHGCQCGVECLASRKMADIGTGRCSGFGPDRNDIPPTEDTRLGQHLRPLRMVTRLGAGPTGNLEPNAK</sequence>
<dbReference type="EMBL" id="FCNL01000042">
    <property type="protein sequence ID" value="CVI25208.1"/>
    <property type="molecule type" value="Genomic_DNA"/>
</dbReference>
<gene>
    <name evidence="1" type="ORF">AGR4A_pAt30023</name>
</gene>
<protein>
    <submittedName>
        <fullName evidence="1">Uncharacterized protein</fullName>
    </submittedName>
</protein>
<dbReference type="AlphaFoldDB" id="A0A822VBK7"/>
<dbReference type="Proteomes" id="UP000192074">
    <property type="component" value="Unassembled WGS sequence"/>
</dbReference>
<accession>A0A822VBK7</accession>
<proteinExistence type="predicted"/>
<name>A0A822VBK7_AGRTU</name>
<organism evidence="1 2">
    <name type="scientific">Agrobacterium tumefaciens str. B6</name>
    <dbReference type="NCBI Taxonomy" id="1183423"/>
    <lineage>
        <taxon>Bacteria</taxon>
        <taxon>Pseudomonadati</taxon>
        <taxon>Pseudomonadota</taxon>
        <taxon>Alphaproteobacteria</taxon>
        <taxon>Hyphomicrobiales</taxon>
        <taxon>Rhizobiaceae</taxon>
        <taxon>Rhizobium/Agrobacterium group</taxon>
        <taxon>Agrobacterium</taxon>
        <taxon>Agrobacterium tumefaciens complex</taxon>
    </lineage>
</organism>
<evidence type="ECO:0000313" key="2">
    <source>
        <dbReference type="Proteomes" id="UP000192074"/>
    </source>
</evidence>
<comment type="caution">
    <text evidence="1">The sequence shown here is derived from an EMBL/GenBank/DDBJ whole genome shotgun (WGS) entry which is preliminary data.</text>
</comment>
<reference evidence="1 2" key="1">
    <citation type="submission" date="2016-01" db="EMBL/GenBank/DDBJ databases">
        <authorList>
            <person name="Regsiter A."/>
            <person name="william w."/>
        </authorList>
    </citation>
    <scope>NUCLEOTIDE SEQUENCE [LARGE SCALE GENOMIC DNA]</scope>
    <source>
        <strain evidence="1 2">B6</strain>
    </source>
</reference>
<evidence type="ECO:0000313" key="1">
    <source>
        <dbReference type="EMBL" id="CVI25208.1"/>
    </source>
</evidence>